<dbReference type="KEGG" id="ado:A6F68_00877"/>
<dbReference type="PANTHER" id="PTHR35564:SF4">
    <property type="entry name" value="CYTOPLASMIC PROTEIN"/>
    <property type="match status" value="1"/>
</dbReference>
<dbReference type="STRING" id="692370.A6F68_00877"/>
<dbReference type="Proteomes" id="UP000092932">
    <property type="component" value="Chromosome"/>
</dbReference>
<evidence type="ECO:0000313" key="1">
    <source>
        <dbReference type="EMBL" id="ANY19403.1"/>
    </source>
</evidence>
<name>A0A1B2AB58_9SPHN</name>
<dbReference type="InterPro" id="IPR010732">
    <property type="entry name" value="T6SS_TssG-like"/>
</dbReference>
<evidence type="ECO:0000313" key="2">
    <source>
        <dbReference type="Proteomes" id="UP000092932"/>
    </source>
</evidence>
<dbReference type="RefSeq" id="WP_067676787.1">
    <property type="nucleotide sequence ID" value="NZ_CP016591.1"/>
</dbReference>
<dbReference type="AlphaFoldDB" id="A0A1B2AB58"/>
<accession>A0A1B2AB58</accession>
<dbReference type="OrthoDB" id="1523296at2"/>
<protein>
    <recommendedName>
        <fullName evidence="3">Type VI secretion protein</fullName>
    </recommendedName>
</protein>
<dbReference type="EMBL" id="CP016591">
    <property type="protein sequence ID" value="ANY19403.1"/>
    <property type="molecule type" value="Genomic_DNA"/>
</dbReference>
<reference evidence="1 2" key="1">
    <citation type="submission" date="2016-07" db="EMBL/GenBank/DDBJ databases">
        <title>Complete genome sequence of Altererythrobacter dongtanensis KCTC 22672, a type strain with esterase isolated from tidal flat.</title>
        <authorList>
            <person name="Cheng H."/>
            <person name="Wu Y.-H."/>
            <person name="Zhou P."/>
            <person name="Huo Y.-Y."/>
            <person name="Wang C.-S."/>
            <person name="Xu X.-W."/>
        </authorList>
    </citation>
    <scope>NUCLEOTIDE SEQUENCE [LARGE SCALE GENOMIC DNA]</scope>
    <source>
        <strain evidence="1 2">KCTC 22672</strain>
    </source>
</reference>
<dbReference type="Pfam" id="PF06996">
    <property type="entry name" value="T6SS_TssG"/>
    <property type="match status" value="1"/>
</dbReference>
<proteinExistence type="predicted"/>
<evidence type="ECO:0008006" key="3">
    <source>
        <dbReference type="Google" id="ProtNLM"/>
    </source>
</evidence>
<keyword evidence="2" id="KW-1185">Reference proteome</keyword>
<sequence length="343" mass="38273">MDAPDRQTSGYLTFLRRAAEAPRRFSLFALVRGAAARAPDKPPVGASRLPSQDVIGLKQIPHVRYPAPTLEAIEIEAGKGTAEGFWLGLTGPMSPLPLHLTEYAMLERKNGKTQPFGDFLNMLTERFLHLFYRAWAVSQPAVEADRPDVDHFANYVGRLTGAHEGADEDSAFPAKARLHYAAIFASRRSAGAIEGGMTHLLGMKTEVREFQPRWRDIEPDDRTRLGVKHHRLGDAILGKKVLQASDCFEARITANDIHQFRRMQPAGDLFPVAAEALDAFTPSHLEWTMTLCLAQGRVAPVRLDGEHRLGWSSWVGSPDSDHMRRDVHLRRSATRLNSRKGMQ</sequence>
<gene>
    <name evidence="1" type="ORF">A6F68_00877</name>
</gene>
<dbReference type="PANTHER" id="PTHR35564">
    <property type="match status" value="1"/>
</dbReference>
<dbReference type="NCBIfam" id="TIGR03347">
    <property type="entry name" value="VI_chp_1"/>
    <property type="match status" value="1"/>
</dbReference>
<organism evidence="1 2">
    <name type="scientific">Tsuneonella dongtanensis</name>
    <dbReference type="NCBI Taxonomy" id="692370"/>
    <lineage>
        <taxon>Bacteria</taxon>
        <taxon>Pseudomonadati</taxon>
        <taxon>Pseudomonadota</taxon>
        <taxon>Alphaproteobacteria</taxon>
        <taxon>Sphingomonadales</taxon>
        <taxon>Erythrobacteraceae</taxon>
        <taxon>Tsuneonella</taxon>
    </lineage>
</organism>